<evidence type="ECO:0000259" key="1">
    <source>
        <dbReference type="PROSITE" id="PS51186"/>
    </source>
</evidence>
<dbReference type="InterPro" id="IPR016181">
    <property type="entry name" value="Acyl_CoA_acyltransferase"/>
</dbReference>
<evidence type="ECO:0000313" key="3">
    <source>
        <dbReference type="Proteomes" id="UP001267290"/>
    </source>
</evidence>
<keyword evidence="3" id="KW-1185">Reference proteome</keyword>
<dbReference type="InterPro" id="IPR000182">
    <property type="entry name" value="GNAT_dom"/>
</dbReference>
<dbReference type="SUPFAM" id="SSF55729">
    <property type="entry name" value="Acyl-CoA N-acyltransferases (Nat)"/>
    <property type="match status" value="1"/>
</dbReference>
<dbReference type="InterPro" id="IPR056935">
    <property type="entry name" value="Rv0428c-like_C"/>
</dbReference>
<dbReference type="Pfam" id="PF24553">
    <property type="entry name" value="Rv0428c_C"/>
    <property type="match status" value="1"/>
</dbReference>
<accession>A0ABU1NQ87</accession>
<feature type="domain" description="N-acetyltransferase" evidence="1">
    <location>
        <begin position="129"/>
        <end position="268"/>
    </location>
</feature>
<sequence>MQTEKDFFEFLDRIAVNTWPAETSSMVDHWLVRASQGITKRANSVFAVGPYPREDNWLSRVEQFYHSHGLPAIFHISHASPEQLDLLLQDQGYELDTPCLMMTADSSFVAAKALTYMQKKYLTSLSVDVHISETLTPEWLDAFLHLEKYPEERRSFYQGLCDRMPSPKAFISLKEGGQIVALGTAIVEGTWAGFVNVIVHEEHRGKGYGYAILHAMTTWSMTQGAAQQYLQVISNNTPAVSLYGNLGYQTKYGYHYRVKYDLTALVSS</sequence>
<dbReference type="Gene3D" id="3.40.630.30">
    <property type="match status" value="1"/>
</dbReference>
<protein>
    <submittedName>
        <fullName evidence="2">GNAT superfamily N-acetyltransferase</fullName>
    </submittedName>
</protein>
<dbReference type="Proteomes" id="UP001267290">
    <property type="component" value="Unassembled WGS sequence"/>
</dbReference>
<dbReference type="EMBL" id="JAVDSB010000001">
    <property type="protein sequence ID" value="MDR6549642.1"/>
    <property type="molecule type" value="Genomic_DNA"/>
</dbReference>
<organism evidence="2 3">
    <name type="scientific">Paenibacillus qinlingensis</name>
    <dbReference type="NCBI Taxonomy" id="1837343"/>
    <lineage>
        <taxon>Bacteria</taxon>
        <taxon>Bacillati</taxon>
        <taxon>Bacillota</taxon>
        <taxon>Bacilli</taxon>
        <taxon>Bacillales</taxon>
        <taxon>Paenibacillaceae</taxon>
        <taxon>Paenibacillus</taxon>
    </lineage>
</organism>
<dbReference type="CDD" id="cd04301">
    <property type="entry name" value="NAT_SF"/>
    <property type="match status" value="1"/>
</dbReference>
<comment type="caution">
    <text evidence="2">The sequence shown here is derived from an EMBL/GenBank/DDBJ whole genome shotgun (WGS) entry which is preliminary data.</text>
</comment>
<name>A0ABU1NQ87_9BACL</name>
<proteinExistence type="predicted"/>
<gene>
    <name evidence="2" type="ORF">J2736_000825</name>
</gene>
<dbReference type="RefSeq" id="WP_310223802.1">
    <property type="nucleotide sequence ID" value="NZ_JAVDSB010000001.1"/>
</dbReference>
<dbReference type="PROSITE" id="PS51186">
    <property type="entry name" value="GNAT"/>
    <property type="match status" value="1"/>
</dbReference>
<reference evidence="2 3" key="1">
    <citation type="submission" date="2023-07" db="EMBL/GenBank/DDBJ databases">
        <title>Sorghum-associated microbial communities from plants grown in Nebraska, USA.</title>
        <authorList>
            <person name="Schachtman D."/>
        </authorList>
    </citation>
    <scope>NUCLEOTIDE SEQUENCE [LARGE SCALE GENOMIC DNA]</scope>
    <source>
        <strain evidence="2 3">CC258</strain>
    </source>
</reference>
<evidence type="ECO:0000313" key="2">
    <source>
        <dbReference type="EMBL" id="MDR6549642.1"/>
    </source>
</evidence>